<feature type="transmembrane region" description="Helical" evidence="2">
    <location>
        <begin position="397"/>
        <end position="418"/>
    </location>
</feature>
<feature type="compositionally biased region" description="Basic and acidic residues" evidence="1">
    <location>
        <begin position="683"/>
        <end position="692"/>
    </location>
</feature>
<sequence>MEKLSTLLSNETWTMPTGGVDSTLAIGLSFIFLAYILHPAIEAAYQRVRAYHAWRCIEKQQRVDVTTYLMLSELFAGRGRWDAARVITLLLLAFSLASWILELSMDLNPVDNPAHLLTQPPPVFKWDAENDNGEVPWHVLNLTEIDSEYQGNWWKLPNVFETFAKSRYYVQNDTYYAWSKRKDRYIDGEIIVASWSPEEKPDSLIYGQSATVMVDGITCSSNGTRDDTTVTRRNATDHIEEWGTVLECDRGPGITNGTGKSKPSIILTAHDGGDTHVIVEETSKHPSFLYSVWNATGDSITAAGDSSVEIAYAFHIASTVRLAEAVVTGIVNGVAGGGGGACFGLLRAYSKGSDTPEFEEYGTEKATPFGEDPENGAVDSLNEVEIINTGVMMNANAMVAFVWLLVLSFIGFGMTFFLRSKIDMDIYDRHYEHQARSTLHARKTPQGRATPRDLPPGAGVPRRPLQALRDAHLRPEGRGEQARERRYQRGRRQPERLLGLSHEKRARGLGRAFPGPMNNFIYPESVASSVTLSGSPVPLPLGPTTASPTLSPAVVVRGVAVPNPRPGVPLIPPDRGASVLFESVFSESEDDDGDNNGRDADDGDVGTGTDGGPPPGLQRPAFGGEHGGTDSRRGHSPSGRASSLVGFASRDPDSDATRAPVETANQGSGHNTGGGRGGATARSGDHRLHARDWTTPPPDSTGGSPVPSGVLTTMDTLGPPQMMPLTRASGEETKQEGGVPLPPV</sequence>
<evidence type="ECO:0000313" key="3">
    <source>
        <dbReference type="EMBL" id="CBJ30881.1"/>
    </source>
</evidence>
<keyword evidence="2" id="KW-1133">Transmembrane helix</keyword>
<keyword evidence="2" id="KW-0472">Membrane</keyword>
<feature type="compositionally biased region" description="Low complexity" evidence="1">
    <location>
        <begin position="700"/>
        <end position="710"/>
    </location>
</feature>
<dbReference type="EMBL" id="FN649730">
    <property type="protein sequence ID" value="CBJ30881.1"/>
    <property type="molecule type" value="Genomic_DNA"/>
</dbReference>
<keyword evidence="2" id="KW-0812">Transmembrane</keyword>
<feature type="region of interest" description="Disordered" evidence="1">
    <location>
        <begin position="586"/>
        <end position="744"/>
    </location>
</feature>
<name>D7FRU0_ECTSI</name>
<evidence type="ECO:0000313" key="4">
    <source>
        <dbReference type="Proteomes" id="UP000002630"/>
    </source>
</evidence>
<dbReference type="EMBL" id="FN648397">
    <property type="protein sequence ID" value="CBJ30881.1"/>
    <property type="molecule type" value="Genomic_DNA"/>
</dbReference>
<feature type="compositionally biased region" description="Basic and acidic residues" evidence="1">
    <location>
        <begin position="469"/>
        <end position="495"/>
    </location>
</feature>
<gene>
    <name evidence="3" type="ORF">Esi_0219_0035</name>
</gene>
<feature type="region of interest" description="Disordered" evidence="1">
    <location>
        <begin position="437"/>
        <end position="501"/>
    </location>
</feature>
<evidence type="ECO:0000256" key="1">
    <source>
        <dbReference type="SAM" id="MobiDB-lite"/>
    </source>
</evidence>
<dbReference type="AlphaFoldDB" id="D7FRU0"/>
<feature type="transmembrane region" description="Helical" evidence="2">
    <location>
        <begin position="20"/>
        <end position="37"/>
    </location>
</feature>
<evidence type="ECO:0000256" key="2">
    <source>
        <dbReference type="SAM" id="Phobius"/>
    </source>
</evidence>
<protein>
    <submittedName>
        <fullName evidence="3">Uncharacterized protein</fullName>
    </submittedName>
</protein>
<proteinExistence type="predicted"/>
<accession>D7FRU0</accession>
<dbReference type="InParanoid" id="D7FRU0"/>
<keyword evidence="4" id="KW-1185">Reference proteome</keyword>
<reference evidence="3 4" key="1">
    <citation type="journal article" date="2010" name="Nature">
        <title>The Ectocarpus genome and the independent evolution of multicellularity in brown algae.</title>
        <authorList>
            <person name="Cock J.M."/>
            <person name="Sterck L."/>
            <person name="Rouze P."/>
            <person name="Scornet D."/>
            <person name="Allen A.E."/>
            <person name="Amoutzias G."/>
            <person name="Anthouard V."/>
            <person name="Artiguenave F."/>
            <person name="Aury J.M."/>
            <person name="Badger J.H."/>
            <person name="Beszteri B."/>
            <person name="Billiau K."/>
            <person name="Bonnet E."/>
            <person name="Bothwell J.H."/>
            <person name="Bowler C."/>
            <person name="Boyen C."/>
            <person name="Brownlee C."/>
            <person name="Carrano C.J."/>
            <person name="Charrier B."/>
            <person name="Cho G.Y."/>
            <person name="Coelho S.M."/>
            <person name="Collen J."/>
            <person name="Corre E."/>
            <person name="Da Silva C."/>
            <person name="Delage L."/>
            <person name="Delaroque N."/>
            <person name="Dittami S.M."/>
            <person name="Doulbeau S."/>
            <person name="Elias M."/>
            <person name="Farnham G."/>
            <person name="Gachon C.M."/>
            <person name="Gschloessl B."/>
            <person name="Heesch S."/>
            <person name="Jabbari K."/>
            <person name="Jubin C."/>
            <person name="Kawai H."/>
            <person name="Kimura K."/>
            <person name="Kloareg B."/>
            <person name="Kupper F.C."/>
            <person name="Lang D."/>
            <person name="Le Bail A."/>
            <person name="Leblanc C."/>
            <person name="Lerouge P."/>
            <person name="Lohr M."/>
            <person name="Lopez P.J."/>
            <person name="Martens C."/>
            <person name="Maumus F."/>
            <person name="Michel G."/>
            <person name="Miranda-Saavedra D."/>
            <person name="Morales J."/>
            <person name="Moreau H."/>
            <person name="Motomura T."/>
            <person name="Nagasato C."/>
            <person name="Napoli C.A."/>
            <person name="Nelson D.R."/>
            <person name="Nyvall-Collen P."/>
            <person name="Peters A.F."/>
            <person name="Pommier C."/>
            <person name="Potin P."/>
            <person name="Poulain J."/>
            <person name="Quesneville H."/>
            <person name="Read B."/>
            <person name="Rensing S.A."/>
            <person name="Ritter A."/>
            <person name="Rousvoal S."/>
            <person name="Samanta M."/>
            <person name="Samson G."/>
            <person name="Schroeder D.C."/>
            <person name="Segurens B."/>
            <person name="Strittmatter M."/>
            <person name="Tonon T."/>
            <person name="Tregear J.W."/>
            <person name="Valentin K."/>
            <person name="von Dassow P."/>
            <person name="Yamagishi T."/>
            <person name="Van de Peer Y."/>
            <person name="Wincker P."/>
        </authorList>
    </citation>
    <scope>NUCLEOTIDE SEQUENCE [LARGE SCALE GENOMIC DNA]</scope>
    <source>
        <strain evidence="4">Ec32 / CCAP1310/4</strain>
    </source>
</reference>
<organism evidence="3 4">
    <name type="scientific">Ectocarpus siliculosus</name>
    <name type="common">Brown alga</name>
    <name type="synonym">Conferva siliculosa</name>
    <dbReference type="NCBI Taxonomy" id="2880"/>
    <lineage>
        <taxon>Eukaryota</taxon>
        <taxon>Sar</taxon>
        <taxon>Stramenopiles</taxon>
        <taxon>Ochrophyta</taxon>
        <taxon>PX clade</taxon>
        <taxon>Phaeophyceae</taxon>
        <taxon>Ectocarpales</taxon>
        <taxon>Ectocarpaceae</taxon>
        <taxon>Ectocarpus</taxon>
    </lineage>
</organism>
<dbReference type="Proteomes" id="UP000002630">
    <property type="component" value="Linkage Group LG05"/>
</dbReference>